<dbReference type="AlphaFoldDB" id="A0A3M8CUQ4"/>
<dbReference type="PROSITE" id="PS51755">
    <property type="entry name" value="OMPR_PHOB"/>
    <property type="match status" value="1"/>
</dbReference>
<dbReference type="OrthoDB" id="9790442at2"/>
<proteinExistence type="predicted"/>
<name>A0A3M8CUQ4_9BACL</name>
<dbReference type="Gene3D" id="6.10.250.690">
    <property type="match status" value="1"/>
</dbReference>
<feature type="domain" description="Response regulatory" evidence="8">
    <location>
        <begin position="2"/>
        <end position="116"/>
    </location>
</feature>
<dbReference type="GO" id="GO:0032993">
    <property type="term" value="C:protein-DNA complex"/>
    <property type="evidence" value="ECO:0007669"/>
    <property type="project" value="TreeGrafter"/>
</dbReference>
<dbReference type="SMART" id="SM00448">
    <property type="entry name" value="REC"/>
    <property type="match status" value="1"/>
</dbReference>
<dbReference type="SUPFAM" id="SSF52172">
    <property type="entry name" value="CheY-like"/>
    <property type="match status" value="1"/>
</dbReference>
<feature type="DNA-binding region" description="OmpR/PhoB-type" evidence="7">
    <location>
        <begin position="126"/>
        <end position="224"/>
    </location>
</feature>
<evidence type="ECO:0000256" key="5">
    <source>
        <dbReference type="ARBA" id="ARBA00023163"/>
    </source>
</evidence>
<dbReference type="SMART" id="SM00862">
    <property type="entry name" value="Trans_reg_C"/>
    <property type="match status" value="1"/>
</dbReference>
<reference evidence="10 11" key="1">
    <citation type="submission" date="2018-10" db="EMBL/GenBank/DDBJ databases">
        <title>Phylogenomics of Brevibacillus.</title>
        <authorList>
            <person name="Dunlap C."/>
        </authorList>
    </citation>
    <scope>NUCLEOTIDE SEQUENCE [LARGE SCALE GENOMIC DNA]</scope>
    <source>
        <strain evidence="10 11">JCM 15716</strain>
    </source>
</reference>
<dbReference type="PANTHER" id="PTHR48111:SF22">
    <property type="entry name" value="REGULATOR OF RPOS"/>
    <property type="match status" value="1"/>
</dbReference>
<dbReference type="Proteomes" id="UP000271031">
    <property type="component" value="Unassembled WGS sequence"/>
</dbReference>
<comment type="caution">
    <text evidence="10">The sequence shown here is derived from an EMBL/GenBank/DDBJ whole genome shotgun (WGS) entry which is preliminary data.</text>
</comment>
<evidence type="ECO:0000256" key="3">
    <source>
        <dbReference type="ARBA" id="ARBA00023015"/>
    </source>
</evidence>
<evidence type="ECO:0000256" key="2">
    <source>
        <dbReference type="ARBA" id="ARBA00023012"/>
    </source>
</evidence>
<keyword evidence="3" id="KW-0805">Transcription regulation</keyword>
<dbReference type="Gene3D" id="1.10.10.10">
    <property type="entry name" value="Winged helix-like DNA-binding domain superfamily/Winged helix DNA-binding domain"/>
    <property type="match status" value="1"/>
</dbReference>
<dbReference type="GO" id="GO:0006355">
    <property type="term" value="P:regulation of DNA-templated transcription"/>
    <property type="evidence" value="ECO:0007669"/>
    <property type="project" value="InterPro"/>
</dbReference>
<keyword evidence="2" id="KW-0902">Two-component regulatory system</keyword>
<dbReference type="PROSITE" id="PS50110">
    <property type="entry name" value="RESPONSE_REGULATORY"/>
    <property type="match status" value="1"/>
</dbReference>
<dbReference type="PANTHER" id="PTHR48111">
    <property type="entry name" value="REGULATOR OF RPOS"/>
    <property type="match status" value="1"/>
</dbReference>
<dbReference type="EMBL" id="RHHQ01000028">
    <property type="protein sequence ID" value="RNB79536.1"/>
    <property type="molecule type" value="Genomic_DNA"/>
</dbReference>
<evidence type="ECO:0000256" key="6">
    <source>
        <dbReference type="PROSITE-ProRule" id="PRU00169"/>
    </source>
</evidence>
<dbReference type="GO" id="GO:0000156">
    <property type="term" value="F:phosphorelay response regulator activity"/>
    <property type="evidence" value="ECO:0007669"/>
    <property type="project" value="TreeGrafter"/>
</dbReference>
<dbReference type="InterPro" id="IPR016032">
    <property type="entry name" value="Sig_transdc_resp-reg_C-effctor"/>
</dbReference>
<feature type="modified residue" description="4-aspartylphosphate" evidence="6">
    <location>
        <position position="51"/>
    </location>
</feature>
<keyword evidence="1 6" id="KW-0597">Phosphoprotein</keyword>
<dbReference type="Pfam" id="PF00486">
    <property type="entry name" value="Trans_reg_C"/>
    <property type="match status" value="1"/>
</dbReference>
<dbReference type="CDD" id="cd00383">
    <property type="entry name" value="trans_reg_C"/>
    <property type="match status" value="1"/>
</dbReference>
<dbReference type="InterPro" id="IPR011006">
    <property type="entry name" value="CheY-like_superfamily"/>
</dbReference>
<dbReference type="InterPro" id="IPR001789">
    <property type="entry name" value="Sig_transdc_resp-reg_receiver"/>
</dbReference>
<dbReference type="Pfam" id="PF00072">
    <property type="entry name" value="Response_reg"/>
    <property type="match status" value="1"/>
</dbReference>
<evidence type="ECO:0000256" key="4">
    <source>
        <dbReference type="ARBA" id="ARBA00023125"/>
    </source>
</evidence>
<dbReference type="InterPro" id="IPR001867">
    <property type="entry name" value="OmpR/PhoB-type_DNA-bd"/>
</dbReference>
<evidence type="ECO:0000259" key="9">
    <source>
        <dbReference type="PROSITE" id="PS51755"/>
    </source>
</evidence>
<feature type="domain" description="OmpR/PhoB-type" evidence="9">
    <location>
        <begin position="126"/>
        <end position="224"/>
    </location>
</feature>
<dbReference type="CDD" id="cd17624">
    <property type="entry name" value="REC_OmpR_PmrA-like"/>
    <property type="match status" value="1"/>
</dbReference>
<dbReference type="InterPro" id="IPR036388">
    <property type="entry name" value="WH-like_DNA-bd_sf"/>
</dbReference>
<evidence type="ECO:0000313" key="10">
    <source>
        <dbReference type="EMBL" id="RNB79536.1"/>
    </source>
</evidence>
<evidence type="ECO:0000259" key="8">
    <source>
        <dbReference type="PROSITE" id="PS50110"/>
    </source>
</evidence>
<evidence type="ECO:0000256" key="1">
    <source>
        <dbReference type="ARBA" id="ARBA00022553"/>
    </source>
</evidence>
<protein>
    <submittedName>
        <fullName evidence="10">DNA-binding response regulator</fullName>
    </submittedName>
</protein>
<keyword evidence="5" id="KW-0804">Transcription</keyword>
<dbReference type="RefSeq" id="WP_122921387.1">
    <property type="nucleotide sequence ID" value="NZ_RHHQ01000028.1"/>
</dbReference>
<dbReference type="FunFam" id="1.10.10.10:FF:000005">
    <property type="entry name" value="Two-component system response regulator"/>
    <property type="match status" value="1"/>
</dbReference>
<gene>
    <name evidence="10" type="ORF">EDM56_28845</name>
</gene>
<dbReference type="Gene3D" id="3.40.50.2300">
    <property type="match status" value="1"/>
</dbReference>
<accession>A0A3M8CUQ4</accession>
<evidence type="ECO:0000313" key="11">
    <source>
        <dbReference type="Proteomes" id="UP000271031"/>
    </source>
</evidence>
<dbReference type="SUPFAM" id="SSF46894">
    <property type="entry name" value="C-terminal effector domain of the bipartite response regulators"/>
    <property type="match status" value="1"/>
</dbReference>
<keyword evidence="11" id="KW-1185">Reference proteome</keyword>
<dbReference type="InterPro" id="IPR039420">
    <property type="entry name" value="WalR-like"/>
</dbReference>
<keyword evidence="4 7" id="KW-0238">DNA-binding</keyword>
<dbReference type="GO" id="GO:0005829">
    <property type="term" value="C:cytosol"/>
    <property type="evidence" value="ECO:0007669"/>
    <property type="project" value="TreeGrafter"/>
</dbReference>
<evidence type="ECO:0000256" key="7">
    <source>
        <dbReference type="PROSITE-ProRule" id="PRU01091"/>
    </source>
</evidence>
<dbReference type="FunFam" id="3.40.50.2300:FF:000002">
    <property type="entry name" value="DNA-binding response regulator PhoP"/>
    <property type="match status" value="1"/>
</dbReference>
<sequence length="231" mass="26625">MHILLIEDDLKLGPLLHYKLSQEYHTVDWVSDTDLVEDYLQKSSYDLYILDWMMPKKSGLEICEELRKRKDTTPVLMLTARDSVSDRVKGLNTGADDYLVKPFAFEELFARVNALGRRTNLAVFQDEIYTFGDLTVNTQTHEVRRGDVPLSLTKKEFQLILLFIRHAEQTLSRDQILDQVWGVDSAITPNAIDAAIKLLRKKVDHGFEHKLIHSIRGIGYRLSNSQENSHV</sequence>
<dbReference type="GO" id="GO:0000976">
    <property type="term" value="F:transcription cis-regulatory region binding"/>
    <property type="evidence" value="ECO:0007669"/>
    <property type="project" value="TreeGrafter"/>
</dbReference>
<organism evidence="10 11">
    <name type="scientific">Brevibacillus fluminis</name>
    <dbReference type="NCBI Taxonomy" id="511487"/>
    <lineage>
        <taxon>Bacteria</taxon>
        <taxon>Bacillati</taxon>
        <taxon>Bacillota</taxon>
        <taxon>Bacilli</taxon>
        <taxon>Bacillales</taxon>
        <taxon>Paenibacillaceae</taxon>
        <taxon>Brevibacillus</taxon>
    </lineage>
</organism>